<dbReference type="AlphaFoldDB" id="A0A8K0T9M4"/>
<accession>A0A8K0T9M4</accession>
<organism evidence="4 5">
    <name type="scientific">Plectosphaerella cucumerina</name>
    <dbReference type="NCBI Taxonomy" id="40658"/>
    <lineage>
        <taxon>Eukaryota</taxon>
        <taxon>Fungi</taxon>
        <taxon>Dikarya</taxon>
        <taxon>Ascomycota</taxon>
        <taxon>Pezizomycotina</taxon>
        <taxon>Sordariomycetes</taxon>
        <taxon>Hypocreomycetidae</taxon>
        <taxon>Glomerellales</taxon>
        <taxon>Plectosphaerellaceae</taxon>
        <taxon>Plectosphaerella</taxon>
    </lineage>
</organism>
<dbReference type="Pfam" id="PF06414">
    <property type="entry name" value="Zeta_toxin"/>
    <property type="match status" value="1"/>
</dbReference>
<dbReference type="Gene3D" id="3.40.50.300">
    <property type="entry name" value="P-loop containing nucleotide triphosphate hydrolases"/>
    <property type="match status" value="1"/>
</dbReference>
<comment type="caution">
    <text evidence="4">The sequence shown here is derived from an EMBL/GenBank/DDBJ whole genome shotgun (WGS) entry which is preliminary data.</text>
</comment>
<evidence type="ECO:0000313" key="5">
    <source>
        <dbReference type="Proteomes" id="UP000813385"/>
    </source>
</evidence>
<keyword evidence="2" id="KW-0067">ATP-binding</keyword>
<dbReference type="EMBL" id="JAGPXD010000006">
    <property type="protein sequence ID" value="KAH7349980.1"/>
    <property type="molecule type" value="Genomic_DNA"/>
</dbReference>
<evidence type="ECO:0000259" key="3">
    <source>
        <dbReference type="Pfam" id="PF06414"/>
    </source>
</evidence>
<reference evidence="4" key="1">
    <citation type="journal article" date="2021" name="Nat. Commun.">
        <title>Genetic determinants of endophytism in the Arabidopsis root mycobiome.</title>
        <authorList>
            <person name="Mesny F."/>
            <person name="Miyauchi S."/>
            <person name="Thiergart T."/>
            <person name="Pickel B."/>
            <person name="Atanasova L."/>
            <person name="Karlsson M."/>
            <person name="Huettel B."/>
            <person name="Barry K.W."/>
            <person name="Haridas S."/>
            <person name="Chen C."/>
            <person name="Bauer D."/>
            <person name="Andreopoulos W."/>
            <person name="Pangilinan J."/>
            <person name="LaButti K."/>
            <person name="Riley R."/>
            <person name="Lipzen A."/>
            <person name="Clum A."/>
            <person name="Drula E."/>
            <person name="Henrissat B."/>
            <person name="Kohler A."/>
            <person name="Grigoriev I.V."/>
            <person name="Martin F.M."/>
            <person name="Hacquard S."/>
        </authorList>
    </citation>
    <scope>NUCLEOTIDE SEQUENCE</scope>
    <source>
        <strain evidence="4">MPI-CAGE-AT-0016</strain>
    </source>
</reference>
<dbReference type="GO" id="GO:0016301">
    <property type="term" value="F:kinase activity"/>
    <property type="evidence" value="ECO:0007669"/>
    <property type="project" value="InterPro"/>
</dbReference>
<feature type="domain" description="Zeta toxin" evidence="3">
    <location>
        <begin position="2"/>
        <end position="116"/>
    </location>
</feature>
<dbReference type="GO" id="GO:0005524">
    <property type="term" value="F:ATP binding"/>
    <property type="evidence" value="ECO:0007669"/>
    <property type="project" value="UniProtKB-KW"/>
</dbReference>
<sequence length="211" mass="23144">MAAHHAASLRLDVLLESACRHPDDFAQLAAAFHEASYRVEVVVLAVPRALSRLGILTRFHERLPEAGSRGLPVRLTPTKVHDDSYEGLLQAAQWIDRNGEKVGQVLVVRRGNLVAFSDERAGEGEMLRGLVAEAIARERERPLTEVEAQIARDDLARLEAADAEKAAEVRGMLDLLLPSALEGIEYPVLKPLEFPPDGKNRDAMLMLGSST</sequence>
<evidence type="ECO:0000256" key="1">
    <source>
        <dbReference type="ARBA" id="ARBA00022741"/>
    </source>
</evidence>
<dbReference type="InterPro" id="IPR027417">
    <property type="entry name" value="P-loop_NTPase"/>
</dbReference>
<protein>
    <submittedName>
        <fullName evidence="4">Zeta toxin-domain-containing protein</fullName>
    </submittedName>
</protein>
<keyword evidence="1" id="KW-0547">Nucleotide-binding</keyword>
<evidence type="ECO:0000256" key="2">
    <source>
        <dbReference type="ARBA" id="ARBA00022840"/>
    </source>
</evidence>
<proteinExistence type="predicted"/>
<dbReference type="OrthoDB" id="2881954at2759"/>
<dbReference type="InterPro" id="IPR010488">
    <property type="entry name" value="Zeta_toxin_domain"/>
</dbReference>
<gene>
    <name evidence="4" type="ORF">B0T11DRAFT_290307</name>
</gene>
<keyword evidence="5" id="KW-1185">Reference proteome</keyword>
<name>A0A8K0T9M4_9PEZI</name>
<evidence type="ECO:0000313" key="4">
    <source>
        <dbReference type="EMBL" id="KAH7349980.1"/>
    </source>
</evidence>
<dbReference type="Proteomes" id="UP000813385">
    <property type="component" value="Unassembled WGS sequence"/>
</dbReference>